<organism evidence="2 3">
    <name type="scientific">Prunus yedoensis var. nudiflora</name>
    <dbReference type="NCBI Taxonomy" id="2094558"/>
    <lineage>
        <taxon>Eukaryota</taxon>
        <taxon>Viridiplantae</taxon>
        <taxon>Streptophyta</taxon>
        <taxon>Embryophyta</taxon>
        <taxon>Tracheophyta</taxon>
        <taxon>Spermatophyta</taxon>
        <taxon>Magnoliopsida</taxon>
        <taxon>eudicotyledons</taxon>
        <taxon>Gunneridae</taxon>
        <taxon>Pentapetalae</taxon>
        <taxon>rosids</taxon>
        <taxon>fabids</taxon>
        <taxon>Rosales</taxon>
        <taxon>Rosaceae</taxon>
        <taxon>Amygdaloideae</taxon>
        <taxon>Amygdaleae</taxon>
        <taxon>Prunus</taxon>
    </lineage>
</organism>
<dbReference type="InterPro" id="IPR046848">
    <property type="entry name" value="E_motif"/>
</dbReference>
<dbReference type="PANTHER" id="PTHR47926">
    <property type="entry name" value="PENTATRICOPEPTIDE REPEAT-CONTAINING PROTEIN"/>
    <property type="match status" value="1"/>
</dbReference>
<dbReference type="InterPro" id="IPR046960">
    <property type="entry name" value="PPR_At4g14850-like_plant"/>
</dbReference>
<keyword evidence="1" id="KW-0677">Repeat</keyword>
<comment type="caution">
    <text evidence="2">The sequence shown here is derived from an EMBL/GenBank/DDBJ whole genome shotgun (WGS) entry which is preliminary data.</text>
</comment>
<dbReference type="PANTHER" id="PTHR47926:SF347">
    <property type="entry name" value="PENTATRICOPEPTIDE REPEAT-CONTAINING PROTEIN"/>
    <property type="match status" value="1"/>
</dbReference>
<dbReference type="STRING" id="2094558.A0A314XLI3"/>
<dbReference type="Pfam" id="PF20431">
    <property type="entry name" value="E_motif"/>
    <property type="match status" value="1"/>
</dbReference>
<dbReference type="EMBL" id="PJQY01002491">
    <property type="protein sequence ID" value="PQP93139.1"/>
    <property type="molecule type" value="Genomic_DNA"/>
</dbReference>
<name>A0A314XLI3_PRUYE</name>
<accession>A0A314XLI3</accession>
<keyword evidence="3" id="KW-1185">Reference proteome</keyword>
<dbReference type="GO" id="GO:0003723">
    <property type="term" value="F:RNA binding"/>
    <property type="evidence" value="ECO:0007669"/>
    <property type="project" value="InterPro"/>
</dbReference>
<proteinExistence type="predicted"/>
<dbReference type="Proteomes" id="UP000250321">
    <property type="component" value="Unassembled WGS sequence"/>
</dbReference>
<sequence>MACSHAGLVEEGKWHFKSMCQEYGLKPREAHFGCMVDLLCRAGLLQEAYDFISKTEVPSNAVVWRTLLGACSLHGDAELGSQVRQKLLELGPSYVGDDVALSNIYAAKGMWEKKVIVRDQIKQRRSPGCSSIEVGRSIAEAKKISGS</sequence>
<dbReference type="AlphaFoldDB" id="A0A314XLI3"/>
<evidence type="ECO:0000313" key="3">
    <source>
        <dbReference type="Proteomes" id="UP000250321"/>
    </source>
</evidence>
<dbReference type="Pfam" id="PF01535">
    <property type="entry name" value="PPR"/>
    <property type="match status" value="1"/>
</dbReference>
<dbReference type="OrthoDB" id="736185at2759"/>
<evidence type="ECO:0000313" key="2">
    <source>
        <dbReference type="EMBL" id="PQP93139.1"/>
    </source>
</evidence>
<gene>
    <name evidence="2" type="ORF">Pyn_31194</name>
</gene>
<dbReference type="InterPro" id="IPR002885">
    <property type="entry name" value="PPR_rpt"/>
</dbReference>
<dbReference type="Gene3D" id="1.25.40.10">
    <property type="entry name" value="Tetratricopeptide repeat domain"/>
    <property type="match status" value="1"/>
</dbReference>
<protein>
    <submittedName>
        <fullName evidence="2">Putative pentatricopeptide repeat-containing protein</fullName>
    </submittedName>
</protein>
<dbReference type="GO" id="GO:0009451">
    <property type="term" value="P:RNA modification"/>
    <property type="evidence" value="ECO:0007669"/>
    <property type="project" value="InterPro"/>
</dbReference>
<reference evidence="2 3" key="1">
    <citation type="submission" date="2018-02" db="EMBL/GenBank/DDBJ databases">
        <title>Draft genome of wild Prunus yedoensis var. nudiflora.</title>
        <authorList>
            <person name="Baek S."/>
            <person name="Kim J.-H."/>
            <person name="Choi K."/>
            <person name="Kim G.-B."/>
            <person name="Cho A."/>
            <person name="Jang H."/>
            <person name="Shin C.-H."/>
            <person name="Yu H.-J."/>
            <person name="Mun J.-H."/>
        </authorList>
    </citation>
    <scope>NUCLEOTIDE SEQUENCE [LARGE SCALE GENOMIC DNA]</scope>
    <source>
        <strain evidence="3">cv. Jeju island</strain>
        <tissue evidence="2">Leaf</tissue>
    </source>
</reference>
<evidence type="ECO:0000256" key="1">
    <source>
        <dbReference type="ARBA" id="ARBA00022737"/>
    </source>
</evidence>
<dbReference type="InterPro" id="IPR011990">
    <property type="entry name" value="TPR-like_helical_dom_sf"/>
</dbReference>